<sequence length="68" mass="7631">MQEGKRSRDIILGIGTNIFRRLCAGGGSFVGYLLSCRTTKVCILSYPFQYFLILICILVFFMTSIGDL</sequence>
<organism evidence="2 3">
    <name type="scientific">Nyssa sinensis</name>
    <dbReference type="NCBI Taxonomy" id="561372"/>
    <lineage>
        <taxon>Eukaryota</taxon>
        <taxon>Viridiplantae</taxon>
        <taxon>Streptophyta</taxon>
        <taxon>Embryophyta</taxon>
        <taxon>Tracheophyta</taxon>
        <taxon>Spermatophyta</taxon>
        <taxon>Magnoliopsida</taxon>
        <taxon>eudicotyledons</taxon>
        <taxon>Gunneridae</taxon>
        <taxon>Pentapetalae</taxon>
        <taxon>asterids</taxon>
        <taxon>Cornales</taxon>
        <taxon>Nyssaceae</taxon>
        <taxon>Nyssa</taxon>
    </lineage>
</organism>
<evidence type="ECO:0000313" key="2">
    <source>
        <dbReference type="EMBL" id="KAA8519154.1"/>
    </source>
</evidence>
<dbReference type="Proteomes" id="UP000325577">
    <property type="component" value="Linkage Group LG6"/>
</dbReference>
<evidence type="ECO:0000256" key="1">
    <source>
        <dbReference type="SAM" id="Phobius"/>
    </source>
</evidence>
<keyword evidence="1" id="KW-0472">Membrane</keyword>
<accession>A0A5J4ZMW2</accession>
<keyword evidence="1" id="KW-0812">Transmembrane</keyword>
<gene>
    <name evidence="2" type="ORF">F0562_013372</name>
</gene>
<evidence type="ECO:0000313" key="3">
    <source>
        <dbReference type="Proteomes" id="UP000325577"/>
    </source>
</evidence>
<dbReference type="AlphaFoldDB" id="A0A5J4ZMW2"/>
<proteinExistence type="predicted"/>
<keyword evidence="1" id="KW-1133">Transmembrane helix</keyword>
<name>A0A5J4ZMW2_9ASTE</name>
<feature type="transmembrane region" description="Helical" evidence="1">
    <location>
        <begin position="43"/>
        <end position="65"/>
    </location>
</feature>
<protein>
    <submittedName>
        <fullName evidence="2">Uncharacterized protein</fullName>
    </submittedName>
</protein>
<dbReference type="EMBL" id="CM018049">
    <property type="protein sequence ID" value="KAA8519154.1"/>
    <property type="molecule type" value="Genomic_DNA"/>
</dbReference>
<reference evidence="2 3" key="1">
    <citation type="submission" date="2019-09" db="EMBL/GenBank/DDBJ databases">
        <title>A chromosome-level genome assembly of the Chinese tupelo Nyssa sinensis.</title>
        <authorList>
            <person name="Yang X."/>
            <person name="Kang M."/>
            <person name="Yang Y."/>
            <person name="Xiong H."/>
            <person name="Wang M."/>
            <person name="Zhang Z."/>
            <person name="Wang Z."/>
            <person name="Wu H."/>
            <person name="Ma T."/>
            <person name="Liu J."/>
            <person name="Xi Z."/>
        </authorList>
    </citation>
    <scope>NUCLEOTIDE SEQUENCE [LARGE SCALE GENOMIC DNA]</scope>
    <source>
        <strain evidence="2">J267</strain>
        <tissue evidence="2">Leaf</tissue>
    </source>
</reference>
<keyword evidence="3" id="KW-1185">Reference proteome</keyword>